<feature type="region of interest" description="Disordered" evidence="7">
    <location>
        <begin position="400"/>
        <end position="468"/>
    </location>
</feature>
<dbReference type="InterPro" id="IPR036388">
    <property type="entry name" value="WH-like_DNA-bd_sf"/>
</dbReference>
<dbReference type="PROSITE" id="PS50061">
    <property type="entry name" value="ETS_DOMAIN_3"/>
    <property type="match status" value="1"/>
</dbReference>
<feature type="region of interest" description="Disordered" evidence="7">
    <location>
        <begin position="289"/>
        <end position="346"/>
    </location>
</feature>
<dbReference type="Pfam" id="PF00178">
    <property type="entry name" value="Ets"/>
    <property type="match status" value="1"/>
</dbReference>
<evidence type="ECO:0000259" key="8">
    <source>
        <dbReference type="PROSITE" id="PS50061"/>
    </source>
</evidence>
<reference evidence="9 10" key="1">
    <citation type="submission" date="2019-01" db="EMBL/GenBank/DDBJ databases">
        <title>A draft genome assembly of the solar-powered sea slug Elysia chlorotica.</title>
        <authorList>
            <person name="Cai H."/>
            <person name="Li Q."/>
            <person name="Fang X."/>
            <person name="Li J."/>
            <person name="Curtis N.E."/>
            <person name="Altenburger A."/>
            <person name="Shibata T."/>
            <person name="Feng M."/>
            <person name="Maeda T."/>
            <person name="Schwartz J.A."/>
            <person name="Shigenobu S."/>
            <person name="Lundholm N."/>
            <person name="Nishiyama T."/>
            <person name="Yang H."/>
            <person name="Hasebe M."/>
            <person name="Li S."/>
            <person name="Pierce S.K."/>
            <person name="Wang J."/>
        </authorList>
    </citation>
    <scope>NUCLEOTIDE SEQUENCE [LARGE SCALE GENOMIC DNA]</scope>
    <source>
        <strain evidence="9">EC2010</strain>
        <tissue evidence="9">Whole organism of an adult</tissue>
    </source>
</reference>
<feature type="compositionally biased region" description="Basic and acidic residues" evidence="7">
    <location>
        <begin position="435"/>
        <end position="446"/>
    </location>
</feature>
<evidence type="ECO:0000256" key="2">
    <source>
        <dbReference type="ARBA" id="ARBA00005562"/>
    </source>
</evidence>
<dbReference type="Proteomes" id="UP000271974">
    <property type="component" value="Unassembled WGS sequence"/>
</dbReference>
<keyword evidence="4 6" id="KW-0238">DNA-binding</keyword>
<dbReference type="PANTHER" id="PTHR11849:SF191">
    <property type="entry name" value="ECDYSONE-INDUCED PROTEIN 74EF ISOFORM B"/>
    <property type="match status" value="1"/>
</dbReference>
<feature type="compositionally biased region" description="Polar residues" evidence="7">
    <location>
        <begin position="405"/>
        <end position="428"/>
    </location>
</feature>
<feature type="compositionally biased region" description="Low complexity" evidence="7">
    <location>
        <begin position="320"/>
        <end position="332"/>
    </location>
</feature>
<protein>
    <recommendedName>
        <fullName evidence="8">ETS domain-containing protein</fullName>
    </recommendedName>
</protein>
<dbReference type="PANTHER" id="PTHR11849">
    <property type="entry name" value="ETS"/>
    <property type="match status" value="1"/>
</dbReference>
<dbReference type="STRING" id="188477.A0A433SSD4"/>
<feature type="compositionally biased region" description="Low complexity" evidence="7">
    <location>
        <begin position="289"/>
        <end position="299"/>
    </location>
</feature>
<keyword evidence="10" id="KW-1185">Reference proteome</keyword>
<dbReference type="PROSITE" id="PS00345">
    <property type="entry name" value="ETS_DOMAIN_1"/>
    <property type="match status" value="1"/>
</dbReference>
<dbReference type="PRINTS" id="PR00454">
    <property type="entry name" value="ETSDOMAIN"/>
</dbReference>
<keyword evidence="5 6" id="KW-0539">Nucleus</keyword>
<evidence type="ECO:0000256" key="1">
    <source>
        <dbReference type="ARBA" id="ARBA00004123"/>
    </source>
</evidence>
<dbReference type="GO" id="GO:0000981">
    <property type="term" value="F:DNA-binding transcription factor activity, RNA polymerase II-specific"/>
    <property type="evidence" value="ECO:0007669"/>
    <property type="project" value="TreeGrafter"/>
</dbReference>
<feature type="non-terminal residue" evidence="9">
    <location>
        <position position="1"/>
    </location>
</feature>
<comment type="caution">
    <text evidence="9">The sequence shown here is derived from an EMBL/GenBank/DDBJ whole genome shotgun (WGS) entry which is preliminary data.</text>
</comment>
<dbReference type="AlphaFoldDB" id="A0A433SSD4"/>
<evidence type="ECO:0000256" key="5">
    <source>
        <dbReference type="ARBA" id="ARBA00023242"/>
    </source>
</evidence>
<dbReference type="GO" id="GO:0043565">
    <property type="term" value="F:sequence-specific DNA binding"/>
    <property type="evidence" value="ECO:0007669"/>
    <property type="project" value="InterPro"/>
</dbReference>
<dbReference type="EMBL" id="RQTK01001102">
    <property type="protein sequence ID" value="RUS72171.1"/>
    <property type="molecule type" value="Genomic_DNA"/>
</dbReference>
<dbReference type="InterPro" id="IPR036390">
    <property type="entry name" value="WH_DNA-bd_sf"/>
</dbReference>
<keyword evidence="3" id="KW-0217">Developmental protein</keyword>
<feature type="region of interest" description="Disordered" evidence="7">
    <location>
        <begin position="1"/>
        <end position="41"/>
    </location>
</feature>
<dbReference type="SMART" id="SM00413">
    <property type="entry name" value="ETS"/>
    <property type="match status" value="1"/>
</dbReference>
<dbReference type="PROSITE" id="PS00346">
    <property type="entry name" value="ETS_DOMAIN_2"/>
    <property type="match status" value="1"/>
</dbReference>
<name>A0A433SSD4_ELYCH</name>
<feature type="domain" description="ETS" evidence="8">
    <location>
        <begin position="474"/>
        <end position="556"/>
    </location>
</feature>
<proteinExistence type="inferred from homology"/>
<evidence type="ECO:0000256" key="4">
    <source>
        <dbReference type="ARBA" id="ARBA00023125"/>
    </source>
</evidence>
<dbReference type="Gene3D" id="1.10.10.10">
    <property type="entry name" value="Winged helix-like DNA-binding domain superfamily/Winged helix DNA-binding domain"/>
    <property type="match status" value="1"/>
</dbReference>
<evidence type="ECO:0000256" key="3">
    <source>
        <dbReference type="ARBA" id="ARBA00022473"/>
    </source>
</evidence>
<evidence type="ECO:0000256" key="6">
    <source>
        <dbReference type="RuleBase" id="RU004019"/>
    </source>
</evidence>
<dbReference type="InterPro" id="IPR046328">
    <property type="entry name" value="ETS_fam"/>
</dbReference>
<dbReference type="GO" id="GO:0005634">
    <property type="term" value="C:nucleus"/>
    <property type="evidence" value="ECO:0007669"/>
    <property type="project" value="UniProtKB-SubCell"/>
</dbReference>
<dbReference type="GO" id="GO:0040034">
    <property type="term" value="P:regulation of development, heterochronic"/>
    <property type="evidence" value="ECO:0007669"/>
    <property type="project" value="UniProtKB-ARBA"/>
</dbReference>
<organism evidence="9 10">
    <name type="scientific">Elysia chlorotica</name>
    <name type="common">Eastern emerald elysia</name>
    <name type="synonym">Sea slug</name>
    <dbReference type="NCBI Taxonomy" id="188477"/>
    <lineage>
        <taxon>Eukaryota</taxon>
        <taxon>Metazoa</taxon>
        <taxon>Spiralia</taxon>
        <taxon>Lophotrochozoa</taxon>
        <taxon>Mollusca</taxon>
        <taxon>Gastropoda</taxon>
        <taxon>Heterobranchia</taxon>
        <taxon>Euthyneura</taxon>
        <taxon>Panpulmonata</taxon>
        <taxon>Sacoglossa</taxon>
        <taxon>Placobranchoidea</taxon>
        <taxon>Plakobranchidae</taxon>
        <taxon>Elysia</taxon>
    </lineage>
</organism>
<gene>
    <name evidence="9" type="ORF">EGW08_020066</name>
</gene>
<dbReference type="SUPFAM" id="SSF46785">
    <property type="entry name" value="Winged helix' DNA-binding domain"/>
    <property type="match status" value="1"/>
</dbReference>
<dbReference type="OrthoDB" id="8196042at2759"/>
<feature type="compositionally biased region" description="Basic residues" evidence="7">
    <location>
        <begin position="300"/>
        <end position="313"/>
    </location>
</feature>
<evidence type="ECO:0000256" key="7">
    <source>
        <dbReference type="SAM" id="MobiDB-lite"/>
    </source>
</evidence>
<evidence type="ECO:0000313" key="10">
    <source>
        <dbReference type="Proteomes" id="UP000271974"/>
    </source>
</evidence>
<accession>A0A433SSD4</accession>
<dbReference type="GO" id="GO:0030154">
    <property type="term" value="P:cell differentiation"/>
    <property type="evidence" value="ECO:0007669"/>
    <property type="project" value="TreeGrafter"/>
</dbReference>
<dbReference type="InterPro" id="IPR000418">
    <property type="entry name" value="Ets_dom"/>
</dbReference>
<dbReference type="FunFam" id="1.10.10.10:FF:000411">
    <property type="entry name" value="Ecdysone-induced protein 74EF isoform A"/>
    <property type="match status" value="1"/>
</dbReference>
<comment type="similarity">
    <text evidence="2 6">Belongs to the ETS family.</text>
</comment>
<evidence type="ECO:0000313" key="9">
    <source>
        <dbReference type="EMBL" id="RUS72171.1"/>
    </source>
</evidence>
<sequence length="570" mass="62789">PDRAATHATPASPTVTHSSSPRPPSNSDSFTQSSSVPLRPRAVQGEFPLAVPVGRIPAADFDARPRDTFPRAAFFREGWQEGFCDEKPYTVDETCSGYGCELSDNTQLALRASDGTSRCYSGNVHDNKRNLRRASYSDTSKPECGRSGGNDEQVVYVTGGNDEQVVYVTGGSDEQVVYDRRRSLQPDAGRCYSVSSLELEASVRWRVQPCREAEGGRAGRGGEVREECRSDCPAAAKAKYKKYLANRYLDACEQSHDGRGREAAAQALLSMDSPSTGAEAKTFLQGILHQQQAAAAASSHQHHYHHHHHHHHASLPPSPDSGLDSELDSSSIEDSKHRRQGLSAANQSAEAFVAPLCEPQPAHKALPVHFNTATHVAMRPDHYDSSPALAPLSSVVHCKGESASHHNSNRSIPAQKSANRSSISSSQLAAFPHPAHTETAVKSDKPKAKKGRKPKYPDCSVTSPPKRKREGNAQYLWEFLLQLLQSRDTCPHYIKWTNRDKGIFKLVDSKAVSRLWGQHKNKPDMNYETMGRALRYYYARGILNKVDGQRLVYQFADVPKDIVEIDCSNV</sequence>
<comment type="subcellular location">
    <subcellularLocation>
        <location evidence="1 6">Nucleus</location>
    </subcellularLocation>
</comment>